<gene>
    <name evidence="1" type="ORF">OCBIM_22039782mg</name>
</gene>
<proteinExistence type="predicted"/>
<sequence>MENCSKLITVVECISRMSLGVICQSDVARRRRKKRRRGRRQTLHTQLHIHYTFAYIWLPIKSSDDYLLNHSFVNSLITANPNPQYAA</sequence>
<protein>
    <submittedName>
        <fullName evidence="1">Uncharacterized protein</fullName>
    </submittedName>
</protein>
<accession>A0A0L8I1S5</accession>
<dbReference type="EMBL" id="KQ416822">
    <property type="protein sequence ID" value="KOF95015.1"/>
    <property type="molecule type" value="Genomic_DNA"/>
</dbReference>
<reference evidence="1" key="1">
    <citation type="submission" date="2015-07" db="EMBL/GenBank/DDBJ databases">
        <title>MeaNS - Measles Nucleotide Surveillance Program.</title>
        <authorList>
            <person name="Tran T."/>
            <person name="Druce J."/>
        </authorList>
    </citation>
    <scope>NUCLEOTIDE SEQUENCE</scope>
    <source>
        <strain evidence="1">UCB-OBI-ISO-001</strain>
        <tissue evidence="1">Gonad</tissue>
    </source>
</reference>
<name>A0A0L8I1S5_OCTBM</name>
<dbReference type="AlphaFoldDB" id="A0A0L8I1S5"/>
<organism evidence="1">
    <name type="scientific">Octopus bimaculoides</name>
    <name type="common">California two-spotted octopus</name>
    <dbReference type="NCBI Taxonomy" id="37653"/>
    <lineage>
        <taxon>Eukaryota</taxon>
        <taxon>Metazoa</taxon>
        <taxon>Spiralia</taxon>
        <taxon>Lophotrochozoa</taxon>
        <taxon>Mollusca</taxon>
        <taxon>Cephalopoda</taxon>
        <taxon>Coleoidea</taxon>
        <taxon>Octopodiformes</taxon>
        <taxon>Octopoda</taxon>
        <taxon>Incirrata</taxon>
        <taxon>Octopodidae</taxon>
        <taxon>Octopus</taxon>
    </lineage>
</organism>
<evidence type="ECO:0000313" key="1">
    <source>
        <dbReference type="EMBL" id="KOF95015.1"/>
    </source>
</evidence>